<feature type="non-terminal residue" evidence="7">
    <location>
        <position position="1"/>
    </location>
</feature>
<evidence type="ECO:0000256" key="5">
    <source>
        <dbReference type="ARBA" id="ARBA00023122"/>
    </source>
</evidence>
<keyword evidence="6" id="KW-0472">Membrane</keyword>
<dbReference type="GO" id="GO:0005765">
    <property type="term" value="C:lysosomal membrane"/>
    <property type="evidence" value="ECO:0007669"/>
    <property type="project" value="TreeGrafter"/>
</dbReference>
<keyword evidence="5" id="KW-0129">CBS domain</keyword>
<dbReference type="InterPro" id="IPR001807">
    <property type="entry name" value="ClC"/>
</dbReference>
<evidence type="ECO:0000256" key="4">
    <source>
        <dbReference type="ARBA" id="ARBA00022989"/>
    </source>
</evidence>
<protein>
    <submittedName>
        <fullName evidence="7">Uncharacterized protein</fullName>
    </submittedName>
</protein>
<dbReference type="InterPro" id="IPR014743">
    <property type="entry name" value="Cl-channel_core"/>
</dbReference>
<evidence type="ECO:0000256" key="2">
    <source>
        <dbReference type="ARBA" id="ARBA00022692"/>
    </source>
</evidence>
<dbReference type="Proteomes" id="UP001196413">
    <property type="component" value="Unassembled WGS sequence"/>
</dbReference>
<evidence type="ECO:0000313" key="8">
    <source>
        <dbReference type="Proteomes" id="UP001196413"/>
    </source>
</evidence>
<evidence type="ECO:0000256" key="1">
    <source>
        <dbReference type="ARBA" id="ARBA00004141"/>
    </source>
</evidence>
<keyword evidence="3" id="KW-0677">Repeat</keyword>
<reference evidence="7" key="1">
    <citation type="submission" date="2021-06" db="EMBL/GenBank/DDBJ databases">
        <title>Parelaphostrongylus tenuis whole genome reference sequence.</title>
        <authorList>
            <person name="Garwood T.J."/>
            <person name="Larsen P.A."/>
            <person name="Fountain-Jones N.M."/>
            <person name="Garbe J.R."/>
            <person name="Macchietto M.G."/>
            <person name="Kania S.A."/>
            <person name="Gerhold R.W."/>
            <person name="Richards J.E."/>
            <person name="Wolf T.M."/>
        </authorList>
    </citation>
    <scope>NUCLEOTIDE SEQUENCE</scope>
    <source>
        <strain evidence="7">MNPRO001-30</strain>
        <tissue evidence="7">Meninges</tissue>
    </source>
</reference>
<organism evidence="7 8">
    <name type="scientific">Parelaphostrongylus tenuis</name>
    <name type="common">Meningeal worm</name>
    <dbReference type="NCBI Taxonomy" id="148309"/>
    <lineage>
        <taxon>Eukaryota</taxon>
        <taxon>Metazoa</taxon>
        <taxon>Ecdysozoa</taxon>
        <taxon>Nematoda</taxon>
        <taxon>Chromadorea</taxon>
        <taxon>Rhabditida</taxon>
        <taxon>Rhabditina</taxon>
        <taxon>Rhabditomorpha</taxon>
        <taxon>Strongyloidea</taxon>
        <taxon>Metastrongylidae</taxon>
        <taxon>Parelaphostrongylus</taxon>
    </lineage>
</organism>
<comment type="subcellular location">
    <subcellularLocation>
        <location evidence="1">Membrane</location>
        <topology evidence="1">Multi-pass membrane protein</topology>
    </subcellularLocation>
</comment>
<evidence type="ECO:0000313" key="7">
    <source>
        <dbReference type="EMBL" id="KAJ1354747.1"/>
    </source>
</evidence>
<dbReference type="EMBL" id="JAHQIW010002186">
    <property type="protein sequence ID" value="KAJ1354747.1"/>
    <property type="molecule type" value="Genomic_DNA"/>
</dbReference>
<dbReference type="SUPFAM" id="SSF81340">
    <property type="entry name" value="Clc chloride channel"/>
    <property type="match status" value="1"/>
</dbReference>
<sequence>VTAMNNRTPLLLSRQRAISSTSFDPYEDPVAMLKRVSSSPRFSSLSRRRRELGLKSVKEYLDEEKIRLVKEYSERKQEKQHAFLSTYESLLYEISANQLYRYEEGHLYHHIIFFVPVAGGSGIPQIKCYLNVIWIPEVVKLKTPTSKAVGVVCSVGGDLLARKV</sequence>
<dbReference type="Gene3D" id="1.10.3080.10">
    <property type="entry name" value="Clc chloride channel"/>
    <property type="match status" value="1"/>
</dbReference>
<dbReference type="AlphaFoldDB" id="A0AAD5QL90"/>
<keyword evidence="2" id="KW-0812">Transmembrane</keyword>
<gene>
    <name evidence="7" type="ORF">KIN20_011763</name>
</gene>
<name>A0AAD5QL90_PARTN</name>
<evidence type="ECO:0000256" key="3">
    <source>
        <dbReference type="ARBA" id="ARBA00022737"/>
    </source>
</evidence>
<proteinExistence type="predicted"/>
<keyword evidence="4" id="KW-1133">Transmembrane helix</keyword>
<comment type="caution">
    <text evidence="7">The sequence shown here is derived from an EMBL/GenBank/DDBJ whole genome shotgun (WGS) entry which is preliminary data.</text>
</comment>
<evidence type="ECO:0000256" key="6">
    <source>
        <dbReference type="ARBA" id="ARBA00023136"/>
    </source>
</evidence>
<keyword evidence="8" id="KW-1185">Reference proteome</keyword>
<dbReference type="InterPro" id="IPR051280">
    <property type="entry name" value="Cl-channel/antiporter"/>
</dbReference>
<dbReference type="PANTHER" id="PTHR11689">
    <property type="entry name" value="CHLORIDE CHANNEL PROTEIN CLC FAMILY MEMBER"/>
    <property type="match status" value="1"/>
</dbReference>
<dbReference type="GO" id="GO:0015108">
    <property type="term" value="F:chloride transmembrane transporter activity"/>
    <property type="evidence" value="ECO:0007669"/>
    <property type="project" value="InterPro"/>
</dbReference>
<dbReference type="PRINTS" id="PR00762">
    <property type="entry name" value="CLCHANNEL"/>
</dbReference>
<accession>A0AAD5QL90</accession>
<dbReference type="PANTHER" id="PTHR11689:SF136">
    <property type="entry name" value="H(+)_CL(-) EXCHANGE TRANSPORTER 7"/>
    <property type="match status" value="1"/>
</dbReference>